<evidence type="ECO:0000256" key="4">
    <source>
        <dbReference type="ARBA" id="ARBA00022553"/>
    </source>
</evidence>
<dbReference type="InterPro" id="IPR005467">
    <property type="entry name" value="His_kinase_dom"/>
</dbReference>
<dbReference type="InterPro" id="IPR001610">
    <property type="entry name" value="PAC"/>
</dbReference>
<dbReference type="Pfam" id="PF08447">
    <property type="entry name" value="PAS_3"/>
    <property type="match status" value="1"/>
</dbReference>
<dbReference type="Gene3D" id="3.30.565.10">
    <property type="entry name" value="Histidine kinase-like ATPase, C-terminal domain"/>
    <property type="match status" value="1"/>
</dbReference>
<dbReference type="CDD" id="cd00130">
    <property type="entry name" value="PAS"/>
    <property type="match status" value="3"/>
</dbReference>
<reference evidence="14 15" key="1">
    <citation type="submission" date="2018-10" db="EMBL/GenBank/DDBJ databases">
        <title>Genomic Encyclopedia of Archaeal and Bacterial Type Strains, Phase II (KMG-II): from individual species to whole genera.</title>
        <authorList>
            <person name="Goeker M."/>
        </authorList>
    </citation>
    <scope>NUCLEOTIDE SEQUENCE [LARGE SCALE GENOMIC DNA]</scope>
    <source>
        <strain evidence="14 15">DSM 23424</strain>
    </source>
</reference>
<dbReference type="NCBIfam" id="TIGR00229">
    <property type="entry name" value="sensory_box"/>
    <property type="match status" value="3"/>
</dbReference>
<feature type="domain" description="PAS" evidence="12">
    <location>
        <begin position="485"/>
        <end position="538"/>
    </location>
</feature>
<dbReference type="Gene3D" id="3.30.450.20">
    <property type="entry name" value="PAS domain"/>
    <property type="match status" value="3"/>
</dbReference>
<dbReference type="EC" id="2.7.13.3" evidence="3"/>
<dbReference type="AlphaFoldDB" id="A0A3L9YWA6"/>
<dbReference type="GO" id="GO:0016020">
    <property type="term" value="C:membrane"/>
    <property type="evidence" value="ECO:0007669"/>
    <property type="project" value="UniProtKB-SubCell"/>
</dbReference>
<keyword evidence="15" id="KW-1185">Reference proteome</keyword>
<dbReference type="InterPro" id="IPR035965">
    <property type="entry name" value="PAS-like_dom_sf"/>
</dbReference>
<dbReference type="InterPro" id="IPR000700">
    <property type="entry name" value="PAS-assoc_C"/>
</dbReference>
<evidence type="ECO:0000259" key="12">
    <source>
        <dbReference type="PROSITE" id="PS50112"/>
    </source>
</evidence>
<keyword evidence="7" id="KW-0418">Kinase</keyword>
<evidence type="ECO:0000256" key="9">
    <source>
        <dbReference type="ARBA" id="ARBA00023136"/>
    </source>
</evidence>
<accession>A0A3L9YWA6</accession>
<organism evidence="14 15">
    <name type="scientific">Ulvibacter antarcticus</name>
    <dbReference type="NCBI Taxonomy" id="442714"/>
    <lineage>
        <taxon>Bacteria</taxon>
        <taxon>Pseudomonadati</taxon>
        <taxon>Bacteroidota</taxon>
        <taxon>Flavobacteriia</taxon>
        <taxon>Flavobacteriales</taxon>
        <taxon>Flavobacteriaceae</taxon>
        <taxon>Ulvibacter</taxon>
    </lineage>
</organism>
<dbReference type="PANTHER" id="PTHR43304">
    <property type="entry name" value="PHYTOCHROME-LIKE PROTEIN CPH1"/>
    <property type="match status" value="1"/>
</dbReference>
<evidence type="ECO:0000256" key="3">
    <source>
        <dbReference type="ARBA" id="ARBA00012438"/>
    </source>
</evidence>
<keyword evidence="5" id="KW-0808">Transferase</keyword>
<keyword evidence="8 10" id="KW-1133">Transmembrane helix</keyword>
<dbReference type="SUPFAM" id="SSF55874">
    <property type="entry name" value="ATPase domain of HSP90 chaperone/DNA topoisomerase II/histidine kinase"/>
    <property type="match status" value="1"/>
</dbReference>
<dbReference type="Pfam" id="PF08448">
    <property type="entry name" value="PAS_4"/>
    <property type="match status" value="1"/>
</dbReference>
<evidence type="ECO:0000256" key="7">
    <source>
        <dbReference type="ARBA" id="ARBA00022777"/>
    </source>
</evidence>
<dbReference type="Pfam" id="PF13426">
    <property type="entry name" value="PAS_9"/>
    <property type="match status" value="1"/>
</dbReference>
<proteinExistence type="predicted"/>
<dbReference type="PROSITE" id="PS50112">
    <property type="entry name" value="PAS"/>
    <property type="match status" value="2"/>
</dbReference>
<sequence length="855" mass="98067">MAIHKLTESIKNRYLLFIITLLIIIVSVLFIIHRSINLQKQDAYLINKSGKQRALSQNITKIVFSIDNDSSDTLRLNSLKTVIDEFESTHNYLINTNKEGENNSTIDSLLKTSELQLKKIVSSSRNIINDPDSEFLIKDVNTIAKVEPFFLLTMDALVNEYQKNAEKNLQNLKLIIYFLVLIAVLILIGELLFVLTPGLKQLFQRNKELREATTELAISENKLNLNALELKKLKKYLEAKDEHNKIFIEQSPIAIAMVDNNMRYIAVSKRWITDYKMEGKEFIGRSHYDLFPEIGEEWKKMHQRCLNGAIDINDEEPFIRTDGSLQWITWDVRPWYDSDGNIGGILMQTGDITKRKKTENELLRKNQLLTFAEKITMMGNWQWDLTTNAVKWSANLFQIFGLDENSDVSYDTYFSFVHPDDKEMVTEHVQKSLEDKKFDDLSHRIKLKDGTVKIIQLLAEIITNKDGELIEMIGTCQDVTEQRMAENKFRGLLESAPDAMVIVNEKGHIQLINKQAEILFGYSALELIEKSVEILIPKRFTGNHEKYRDSFFTNPKVRGMGVGKELFGINKEGIEIPIQISLSPLQTEEGLLVSAAIRDITEQKLAEHKILQAKESLEVLTQHLTDQNNQLADFAHITSHNLRSPVSNLNALLHLYNISDSEEERKLLFEKFEIVISHLTSTLNTLIEALKTKKGVAKEIEFIDFEEILSITKEIISGQIIKSNATITSEFSRIPKIKYHKTYLESIFLNLVTNAVKYRSPDRNPEIHIETEYINDKIKLTFRDNGLGIDLKKHGHKLFGLNKTFHRHPEAKGVGLYLTKIQIESMGGIISAASEVNKGSVFTIIFNEDRNEKPL</sequence>
<keyword evidence="6 10" id="KW-0812">Transmembrane</keyword>
<dbReference type="InterPro" id="IPR013656">
    <property type="entry name" value="PAS_4"/>
</dbReference>
<evidence type="ECO:0000313" key="15">
    <source>
        <dbReference type="Proteomes" id="UP000271339"/>
    </source>
</evidence>
<dbReference type="PROSITE" id="PS50109">
    <property type="entry name" value="HIS_KIN"/>
    <property type="match status" value="1"/>
</dbReference>
<evidence type="ECO:0000256" key="6">
    <source>
        <dbReference type="ARBA" id="ARBA00022692"/>
    </source>
</evidence>
<feature type="domain" description="Histidine kinase" evidence="11">
    <location>
        <begin position="637"/>
        <end position="850"/>
    </location>
</feature>
<feature type="transmembrane region" description="Helical" evidence="10">
    <location>
        <begin position="174"/>
        <end position="195"/>
    </location>
</feature>
<comment type="catalytic activity">
    <reaction evidence="1">
        <text>ATP + protein L-histidine = ADP + protein N-phospho-L-histidine.</text>
        <dbReference type="EC" id="2.7.13.3"/>
    </reaction>
</comment>
<dbReference type="InterPro" id="IPR052162">
    <property type="entry name" value="Sensor_kinase/Photoreceptor"/>
</dbReference>
<evidence type="ECO:0000256" key="10">
    <source>
        <dbReference type="SAM" id="Phobius"/>
    </source>
</evidence>
<dbReference type="SMART" id="SM00387">
    <property type="entry name" value="HATPase_c"/>
    <property type="match status" value="1"/>
</dbReference>
<dbReference type="Pfam" id="PF02518">
    <property type="entry name" value="HATPase_c"/>
    <property type="match status" value="1"/>
</dbReference>
<dbReference type="InterPro" id="IPR003594">
    <property type="entry name" value="HATPase_dom"/>
</dbReference>
<dbReference type="PANTHER" id="PTHR43304:SF1">
    <property type="entry name" value="PAC DOMAIN-CONTAINING PROTEIN"/>
    <property type="match status" value="1"/>
</dbReference>
<dbReference type="SUPFAM" id="SSF55785">
    <property type="entry name" value="PYP-like sensor domain (PAS domain)"/>
    <property type="match status" value="3"/>
</dbReference>
<evidence type="ECO:0000259" key="11">
    <source>
        <dbReference type="PROSITE" id="PS50109"/>
    </source>
</evidence>
<dbReference type="InterPro" id="IPR029095">
    <property type="entry name" value="NarX-like_N"/>
</dbReference>
<comment type="caution">
    <text evidence="14">The sequence shown here is derived from an EMBL/GenBank/DDBJ whole genome shotgun (WGS) entry which is preliminary data.</text>
</comment>
<feature type="domain" description="PAC" evidence="13">
    <location>
        <begin position="562"/>
        <end position="612"/>
    </location>
</feature>
<dbReference type="InterPro" id="IPR013655">
    <property type="entry name" value="PAS_fold_3"/>
</dbReference>
<evidence type="ECO:0000256" key="8">
    <source>
        <dbReference type="ARBA" id="ARBA00022989"/>
    </source>
</evidence>
<feature type="domain" description="PAC" evidence="13">
    <location>
        <begin position="439"/>
        <end position="491"/>
    </location>
</feature>
<dbReference type="SMART" id="SM00091">
    <property type="entry name" value="PAS"/>
    <property type="match status" value="3"/>
</dbReference>
<dbReference type="Proteomes" id="UP000271339">
    <property type="component" value="Unassembled WGS sequence"/>
</dbReference>
<dbReference type="InterPro" id="IPR004358">
    <property type="entry name" value="Sig_transdc_His_kin-like_C"/>
</dbReference>
<comment type="subcellular location">
    <subcellularLocation>
        <location evidence="2">Membrane</location>
        <topology evidence="2">Multi-pass membrane protein</topology>
    </subcellularLocation>
</comment>
<evidence type="ECO:0000256" key="2">
    <source>
        <dbReference type="ARBA" id="ARBA00004141"/>
    </source>
</evidence>
<dbReference type="PROSITE" id="PS50113">
    <property type="entry name" value="PAC"/>
    <property type="match status" value="3"/>
</dbReference>
<dbReference type="GO" id="GO:0004673">
    <property type="term" value="F:protein histidine kinase activity"/>
    <property type="evidence" value="ECO:0007669"/>
    <property type="project" value="UniProtKB-EC"/>
</dbReference>
<dbReference type="InterPro" id="IPR036890">
    <property type="entry name" value="HATPase_C_sf"/>
</dbReference>
<dbReference type="Pfam" id="PF13675">
    <property type="entry name" value="PilJ"/>
    <property type="match status" value="1"/>
</dbReference>
<dbReference type="InterPro" id="IPR000014">
    <property type="entry name" value="PAS"/>
</dbReference>
<evidence type="ECO:0000256" key="1">
    <source>
        <dbReference type="ARBA" id="ARBA00000085"/>
    </source>
</evidence>
<keyword evidence="4" id="KW-0597">Phosphoprotein</keyword>
<protein>
    <recommendedName>
        <fullName evidence="3">histidine kinase</fullName>
        <ecNumber evidence="3">2.7.13.3</ecNumber>
    </recommendedName>
</protein>
<keyword evidence="9 10" id="KW-0472">Membrane</keyword>
<gene>
    <name evidence="14" type="ORF">BXY75_1684</name>
</gene>
<name>A0A3L9YWA6_9FLAO</name>
<feature type="domain" description="PAC" evidence="13">
    <location>
        <begin position="312"/>
        <end position="364"/>
    </location>
</feature>
<evidence type="ECO:0000259" key="13">
    <source>
        <dbReference type="PROSITE" id="PS50113"/>
    </source>
</evidence>
<dbReference type="Gene3D" id="2.10.70.100">
    <property type="match status" value="1"/>
</dbReference>
<dbReference type="EMBL" id="REFC01000012">
    <property type="protein sequence ID" value="RMA64803.1"/>
    <property type="molecule type" value="Genomic_DNA"/>
</dbReference>
<evidence type="ECO:0000313" key="14">
    <source>
        <dbReference type="EMBL" id="RMA64803.1"/>
    </source>
</evidence>
<feature type="domain" description="PAS" evidence="12">
    <location>
        <begin position="384"/>
        <end position="436"/>
    </location>
</feature>
<feature type="transmembrane region" description="Helical" evidence="10">
    <location>
        <begin position="14"/>
        <end position="32"/>
    </location>
</feature>
<dbReference type="SMART" id="SM00086">
    <property type="entry name" value="PAC"/>
    <property type="match status" value="3"/>
</dbReference>
<dbReference type="PRINTS" id="PR00344">
    <property type="entry name" value="BCTRLSENSOR"/>
</dbReference>
<evidence type="ECO:0000256" key="5">
    <source>
        <dbReference type="ARBA" id="ARBA00022679"/>
    </source>
</evidence>